<protein>
    <recommendedName>
        <fullName evidence="14">Transmembrane 9 superfamily member</fullName>
    </recommendedName>
</protein>
<dbReference type="Pfam" id="PF02990">
    <property type="entry name" value="EMP70"/>
    <property type="match status" value="3"/>
</dbReference>
<evidence type="ECO:0000256" key="6">
    <source>
        <dbReference type="ARBA" id="ARBA00022753"/>
    </source>
</evidence>
<organism evidence="12 13">
    <name type="scientific">Dovyalis caffra</name>
    <dbReference type="NCBI Taxonomy" id="77055"/>
    <lineage>
        <taxon>Eukaryota</taxon>
        <taxon>Viridiplantae</taxon>
        <taxon>Streptophyta</taxon>
        <taxon>Embryophyta</taxon>
        <taxon>Tracheophyta</taxon>
        <taxon>Spermatophyta</taxon>
        <taxon>Magnoliopsida</taxon>
        <taxon>eudicotyledons</taxon>
        <taxon>Gunneridae</taxon>
        <taxon>Pentapetalae</taxon>
        <taxon>rosids</taxon>
        <taxon>fabids</taxon>
        <taxon>Malpighiales</taxon>
        <taxon>Salicaceae</taxon>
        <taxon>Flacourtieae</taxon>
        <taxon>Dovyalis</taxon>
    </lineage>
</organism>
<keyword evidence="7 10" id="KW-1133">Transmembrane helix</keyword>
<evidence type="ECO:0000313" key="13">
    <source>
        <dbReference type="Proteomes" id="UP001314170"/>
    </source>
</evidence>
<feature type="transmembrane region" description="Helical" evidence="10">
    <location>
        <begin position="187"/>
        <end position="208"/>
    </location>
</feature>
<evidence type="ECO:0000256" key="9">
    <source>
        <dbReference type="ARBA" id="ARBA00023136"/>
    </source>
</evidence>
<evidence type="ECO:0000256" key="7">
    <source>
        <dbReference type="ARBA" id="ARBA00022989"/>
    </source>
</evidence>
<keyword evidence="5 11" id="KW-0732">Signal</keyword>
<feature type="transmembrane region" description="Helical" evidence="10">
    <location>
        <begin position="229"/>
        <end position="251"/>
    </location>
</feature>
<keyword evidence="6" id="KW-0967">Endosome</keyword>
<dbReference type="GO" id="GO:0010008">
    <property type="term" value="C:endosome membrane"/>
    <property type="evidence" value="ECO:0007669"/>
    <property type="project" value="UniProtKB-SubCell"/>
</dbReference>
<feature type="transmembrane region" description="Helical" evidence="10">
    <location>
        <begin position="119"/>
        <end position="140"/>
    </location>
</feature>
<evidence type="ECO:0000256" key="2">
    <source>
        <dbReference type="ARBA" id="ARBA00004653"/>
    </source>
</evidence>
<keyword evidence="4 10" id="KW-0812">Transmembrane</keyword>
<comment type="similarity">
    <text evidence="3">Belongs to the nonaspanin (TM9SF) (TC 9.A.2) family.</text>
</comment>
<evidence type="ECO:0000256" key="1">
    <source>
        <dbReference type="ARBA" id="ARBA00004337"/>
    </source>
</evidence>
<evidence type="ECO:0008006" key="14">
    <source>
        <dbReference type="Google" id="ProtNLM"/>
    </source>
</evidence>
<comment type="subcellular location">
    <subcellularLocation>
        <location evidence="1">Endosome membrane</location>
        <topology evidence="1">Multi-pass membrane protein</topology>
    </subcellularLocation>
    <subcellularLocation>
        <location evidence="2">Golgi apparatus membrane</location>
        <topology evidence="2">Multi-pass membrane protein</topology>
    </subcellularLocation>
</comment>
<evidence type="ECO:0000256" key="10">
    <source>
        <dbReference type="SAM" id="Phobius"/>
    </source>
</evidence>
<dbReference type="InterPro" id="IPR004240">
    <property type="entry name" value="EMP70"/>
</dbReference>
<feature type="signal peptide" evidence="11">
    <location>
        <begin position="1"/>
        <end position="18"/>
    </location>
</feature>
<feature type="chain" id="PRO_5043785396" description="Transmembrane 9 superfamily member" evidence="11">
    <location>
        <begin position="19"/>
        <end position="756"/>
    </location>
</feature>
<dbReference type="PANTHER" id="PTHR37203:SF3">
    <property type="entry name" value="SLR0975 PROTEIN"/>
    <property type="match status" value="1"/>
</dbReference>
<feature type="transmembrane region" description="Helical" evidence="10">
    <location>
        <begin position="152"/>
        <end position="175"/>
    </location>
</feature>
<dbReference type="PANTHER" id="PTHR37203">
    <property type="match status" value="1"/>
</dbReference>
<keyword evidence="13" id="KW-1185">Reference proteome</keyword>
<dbReference type="AlphaFoldDB" id="A0AAV1QWB0"/>
<keyword evidence="8" id="KW-0333">Golgi apparatus</keyword>
<accession>A0AAV1QWB0</accession>
<dbReference type="GO" id="GO:0000139">
    <property type="term" value="C:Golgi membrane"/>
    <property type="evidence" value="ECO:0007669"/>
    <property type="project" value="UniProtKB-SubCell"/>
</dbReference>
<evidence type="ECO:0000313" key="12">
    <source>
        <dbReference type="EMBL" id="CAK7324847.1"/>
    </source>
</evidence>
<feature type="transmembrane region" description="Helical" evidence="10">
    <location>
        <begin position="280"/>
        <end position="297"/>
    </location>
</feature>
<name>A0AAV1QWB0_9ROSI</name>
<evidence type="ECO:0000256" key="3">
    <source>
        <dbReference type="ARBA" id="ARBA00005227"/>
    </source>
</evidence>
<proteinExistence type="inferred from homology"/>
<evidence type="ECO:0000256" key="4">
    <source>
        <dbReference type="ARBA" id="ARBA00022692"/>
    </source>
</evidence>
<sequence>MMLFVAVLLILSVDQASSYESDHSETYRYFDLPYCLPDNAKEKRLALGEMLNGDRLVSAPYPIEFLRGRHSESVCKKKLSKEDVAKFRAAVNTHFEKRMDKYSQSSLLPHHLEIHRHSVIGSCMTVLLLAGFLAAILRILNNDFVKNPKYKSLFAACLGSGTQLLTLTMFIFILAPVGVFYPYNRRALLTASVVIYALTSGIAGYTAISFYCQLEGTNWVFAHELSHAALPLGTTVVIVLIWTLLSSPLLVLGGIVGKNSKAEFQAPCRTTEYPREIPPLRWHLTGFIMVVLTHFQLASEDHKWCWRSFLCGGSTGIFMYAYCVYYYYARTDMSGFMQTSFFFGYMACICLGVFLMLGTVAMATAIATPSALSPLHRSLPSFISATPNLSISLRSSIRRKNVVSLVRCSHAAISPKSQGGAFDPELRSVLELATDSELYELEKILFGPSYFSPLLKSIASKKAEIDYAMIDHDLEEREDFLSSLESRFLFLAADARSTLRGWRPTYRNVLLTVRKKLNIRCSSKLSTEDLEAEIFLHLIEEYASEQSGTFPGLWELSKTSDDQGSLGIGLSQEKVQALAAQKLGAADLHEEINGEGVSRSCKLSNEKGNCQEVKHLLCKGPARQVNALMSSKKYMIALAQALCFAQAWLLWCLGSYQASSETYVVFNEGGQLAAINLESRVALLAAKQGFVGTASRYLGLRSMMSLLGPMLWGTFLADVVIQMLGTDYARILRAIYAFAQLSNFLCISNGPDKVGK</sequence>
<feature type="transmembrane region" description="Helical" evidence="10">
    <location>
        <begin position="341"/>
        <end position="367"/>
    </location>
</feature>
<evidence type="ECO:0000256" key="8">
    <source>
        <dbReference type="ARBA" id="ARBA00023034"/>
    </source>
</evidence>
<dbReference type="EMBL" id="CAWUPB010000793">
    <property type="protein sequence ID" value="CAK7324847.1"/>
    <property type="molecule type" value="Genomic_DNA"/>
</dbReference>
<evidence type="ECO:0000256" key="5">
    <source>
        <dbReference type="ARBA" id="ARBA00022729"/>
    </source>
</evidence>
<keyword evidence="9 10" id="KW-0472">Membrane</keyword>
<comment type="caution">
    <text evidence="12">The sequence shown here is derived from an EMBL/GenBank/DDBJ whole genome shotgun (WGS) entry which is preliminary data.</text>
</comment>
<feature type="transmembrane region" description="Helical" evidence="10">
    <location>
        <begin position="309"/>
        <end position="329"/>
    </location>
</feature>
<reference evidence="12 13" key="1">
    <citation type="submission" date="2024-01" db="EMBL/GenBank/DDBJ databases">
        <authorList>
            <person name="Waweru B."/>
        </authorList>
    </citation>
    <scope>NUCLEOTIDE SEQUENCE [LARGE SCALE GENOMIC DNA]</scope>
</reference>
<gene>
    <name evidence="12" type="ORF">DCAF_LOCUS2513</name>
</gene>
<dbReference type="Proteomes" id="UP001314170">
    <property type="component" value="Unassembled WGS sequence"/>
</dbReference>
<evidence type="ECO:0000256" key="11">
    <source>
        <dbReference type="SAM" id="SignalP"/>
    </source>
</evidence>